<comment type="caution">
    <text evidence="9">The sequence shown here is derived from an EMBL/GenBank/DDBJ whole genome shotgun (WGS) entry which is preliminary data.</text>
</comment>
<evidence type="ECO:0000259" key="8">
    <source>
        <dbReference type="PROSITE" id="PS51755"/>
    </source>
</evidence>
<dbReference type="PANTHER" id="PTHR35807">
    <property type="entry name" value="TRANSCRIPTIONAL REGULATOR REDD-RELATED"/>
    <property type="match status" value="1"/>
</dbReference>
<feature type="DNA-binding region" description="OmpR/PhoB-type" evidence="6">
    <location>
        <begin position="1"/>
        <end position="91"/>
    </location>
</feature>
<dbReference type="SMART" id="SM00028">
    <property type="entry name" value="TPR"/>
    <property type="match status" value="5"/>
</dbReference>
<dbReference type="SUPFAM" id="SSF46894">
    <property type="entry name" value="C-terminal effector domain of the bipartite response regulators"/>
    <property type="match status" value="1"/>
</dbReference>
<dbReference type="InterPro" id="IPR019734">
    <property type="entry name" value="TPR_rpt"/>
</dbReference>
<evidence type="ECO:0000256" key="3">
    <source>
        <dbReference type="ARBA" id="ARBA00023015"/>
    </source>
</evidence>
<dbReference type="InterPro" id="IPR002182">
    <property type="entry name" value="NB-ARC"/>
</dbReference>
<dbReference type="SUPFAM" id="SSF52540">
    <property type="entry name" value="P-loop containing nucleoside triphosphate hydrolases"/>
    <property type="match status" value="1"/>
</dbReference>
<evidence type="ECO:0000256" key="1">
    <source>
        <dbReference type="ARBA" id="ARBA00005820"/>
    </source>
</evidence>
<dbReference type="InterPro" id="IPR036388">
    <property type="entry name" value="WH-like_DNA-bd_sf"/>
</dbReference>
<dbReference type="SMART" id="SM00862">
    <property type="entry name" value="Trans_reg_C"/>
    <property type="match status" value="1"/>
</dbReference>
<dbReference type="InterPro" id="IPR027417">
    <property type="entry name" value="P-loop_NTPase"/>
</dbReference>
<evidence type="ECO:0000313" key="9">
    <source>
        <dbReference type="EMBL" id="MFC1439455.1"/>
    </source>
</evidence>
<organism evidence="9 10">
    <name type="scientific">Streptacidiphilus jeojiensis</name>
    <dbReference type="NCBI Taxonomy" id="3229225"/>
    <lineage>
        <taxon>Bacteria</taxon>
        <taxon>Bacillati</taxon>
        <taxon>Actinomycetota</taxon>
        <taxon>Actinomycetes</taxon>
        <taxon>Kitasatosporales</taxon>
        <taxon>Streptomycetaceae</taxon>
        <taxon>Streptacidiphilus</taxon>
    </lineage>
</organism>
<dbReference type="PROSITE" id="PS51755">
    <property type="entry name" value="OMPR_PHOB"/>
    <property type="match status" value="1"/>
</dbReference>
<dbReference type="EMBL" id="JBEUKS010000004">
    <property type="protein sequence ID" value="MFC1439455.1"/>
    <property type="molecule type" value="Genomic_DNA"/>
</dbReference>
<keyword evidence="3" id="KW-0805">Transcription regulation</keyword>
<evidence type="ECO:0000256" key="5">
    <source>
        <dbReference type="ARBA" id="ARBA00023163"/>
    </source>
</evidence>
<evidence type="ECO:0000256" key="4">
    <source>
        <dbReference type="ARBA" id="ARBA00023125"/>
    </source>
</evidence>
<dbReference type="SUPFAM" id="SSF48452">
    <property type="entry name" value="TPR-like"/>
    <property type="match status" value="3"/>
</dbReference>
<dbReference type="Gene3D" id="1.10.10.10">
    <property type="entry name" value="Winged helix-like DNA-binding domain superfamily/Winged helix DNA-binding domain"/>
    <property type="match status" value="1"/>
</dbReference>
<dbReference type="PANTHER" id="PTHR35807:SF1">
    <property type="entry name" value="TRANSCRIPTIONAL REGULATOR REDD"/>
    <property type="match status" value="1"/>
</dbReference>
<feature type="domain" description="OmpR/PhoB-type" evidence="8">
    <location>
        <begin position="1"/>
        <end position="91"/>
    </location>
</feature>
<dbReference type="SMART" id="SM01043">
    <property type="entry name" value="BTAD"/>
    <property type="match status" value="1"/>
</dbReference>
<dbReference type="InterPro" id="IPR005158">
    <property type="entry name" value="BTAD"/>
</dbReference>
<feature type="region of interest" description="Disordered" evidence="7">
    <location>
        <begin position="245"/>
        <end position="296"/>
    </location>
</feature>
<dbReference type="InterPro" id="IPR001867">
    <property type="entry name" value="OmpR/PhoB-type_DNA-bd"/>
</dbReference>
<dbReference type="RefSeq" id="WP_380564891.1">
    <property type="nucleotide sequence ID" value="NZ_JBEUKS010000004.1"/>
</dbReference>
<dbReference type="InterPro" id="IPR011990">
    <property type="entry name" value="TPR-like_helical_dom_sf"/>
</dbReference>
<feature type="compositionally biased region" description="Pro residues" evidence="7">
    <location>
        <begin position="266"/>
        <end position="276"/>
    </location>
</feature>
<evidence type="ECO:0000256" key="6">
    <source>
        <dbReference type="PROSITE-ProRule" id="PRU01091"/>
    </source>
</evidence>
<dbReference type="InterPro" id="IPR016032">
    <property type="entry name" value="Sig_transdc_resp-reg_C-effctor"/>
</dbReference>
<keyword evidence="10" id="KW-1185">Reference proteome</keyword>
<dbReference type="Pfam" id="PF00931">
    <property type="entry name" value="NB-ARC"/>
    <property type="match status" value="1"/>
</dbReference>
<protein>
    <submittedName>
        <fullName evidence="9">BTAD domain-containing putative transcriptional regulator</fullName>
    </submittedName>
</protein>
<dbReference type="Gene3D" id="1.25.40.10">
    <property type="entry name" value="Tetratricopeptide repeat domain"/>
    <property type="match status" value="3"/>
</dbReference>
<evidence type="ECO:0000256" key="7">
    <source>
        <dbReference type="SAM" id="MobiDB-lite"/>
    </source>
</evidence>
<reference evidence="9 10" key="1">
    <citation type="submission" date="2024-06" db="EMBL/GenBank/DDBJ databases">
        <authorList>
            <person name="Lee S.D."/>
        </authorList>
    </citation>
    <scope>NUCLEOTIDE SEQUENCE [LARGE SCALE GENOMIC DNA]</scope>
    <source>
        <strain evidence="9 10">N1-10</strain>
    </source>
</reference>
<evidence type="ECO:0000256" key="2">
    <source>
        <dbReference type="ARBA" id="ARBA00023012"/>
    </source>
</evidence>
<proteinExistence type="inferred from homology"/>
<dbReference type="Proteomes" id="UP001592581">
    <property type="component" value="Unassembled WGS sequence"/>
</dbReference>
<dbReference type="InterPro" id="IPR051677">
    <property type="entry name" value="AfsR-DnrI-RedD_regulator"/>
</dbReference>
<sequence length="1038" mass="112908">MQFNILGPLEAWSDGRRLELGGPIARRILAVLLLEPGKLLTVSRLVDAAWPDNPPTTASHQVRKAIADLRRRIPGGSDVLITDGPGYAIAAHTPLDATQFDAKAREAKALIQQGRTEEATVLLGAAIALRRGPALSGIGGGGIVESVARVMEERHLEVVEQYFELQLASGKSAELVGDLREHTSRHPLQETLRGLLMLALFRSGRRAEALTEYGRLREELAEELGVDPDPQLARLYEKILVESPELDGPARPAEVPAPRRPEPEPPRAPVPAPIPVTRPAIPVDQGTETEAASAPRTLPYDLADFVGRDKELGQLLATARRDEQRTRIIAIDGMGGTGKTSLAVRAAYLLADDYPDGQLYLDLRGFSPDERPVNISTALEVLLRTLGVNQDRIPDDLVGQKLLWQSVLAGRRVLLLLDNASADAALVSRLLPTTPGCLVLVTSRARLVELDGAEWISIDVLAPEESLQLVAQLLGPERVEAEPDAARELTHLCGYLPLALRIATARLRNRRAWSLQYLVERLRDENRKLDELNSGERGVATTLRLSYQVLPESCRRAFRSLSLHPGREFDAHSAAAVLAESVQDTEDHLEQLLDAHLLQQPEVGRYAYHDLVRSFARGLCDELAAADRAAAAERLLEYYLTASEAACEVLYPGRSRRPTGLELPPLRQPGLLKPEGAQTWFAKEHITLASVVHRAVTDGYHRHAVCLSRNVAFYLNAQGNLDEFAELTRIAVQSARHLGDAGLLSVSLANLGVACWQLGRYDEGIEVASESLELAVRVGDRHTEAHSQGTLGLYKSLLGQFSEALGHLEQAVALERELDSPRAEADTLTALSTLYEQWGRYREAAEAAQRAVALVRGLDRHENALIAQTDLALALLGLGDLDGAGRCLAEARGLPVDRCEPGQMALTMALSAEVAYSAGDLEQAEGFADQARERVEQSLSPLRRAKVGNVLGRLLRSLGRHAEAQRLHGQAYKVAAAISFRIEEAYALAGLAATAVALGDSVAADVHHTAAEELFALLGVPTDRRRRPASQVTRQLPG</sequence>
<dbReference type="PRINTS" id="PR00364">
    <property type="entry name" value="DISEASERSIST"/>
</dbReference>
<evidence type="ECO:0000313" key="10">
    <source>
        <dbReference type="Proteomes" id="UP001592581"/>
    </source>
</evidence>
<dbReference type="CDD" id="cd15831">
    <property type="entry name" value="BTAD"/>
    <property type="match status" value="1"/>
</dbReference>
<dbReference type="Pfam" id="PF03704">
    <property type="entry name" value="BTAD"/>
    <property type="match status" value="1"/>
</dbReference>
<gene>
    <name evidence="9" type="ORF">ABUW04_14425</name>
</gene>
<dbReference type="Pfam" id="PF13424">
    <property type="entry name" value="TPR_12"/>
    <property type="match status" value="1"/>
</dbReference>
<accession>A0ABV6XMH5</accession>
<comment type="similarity">
    <text evidence="1">Belongs to the AfsR/DnrI/RedD regulatory family.</text>
</comment>
<dbReference type="Gene3D" id="3.40.50.300">
    <property type="entry name" value="P-loop containing nucleotide triphosphate hydrolases"/>
    <property type="match status" value="1"/>
</dbReference>
<keyword evidence="2" id="KW-0902">Two-component regulatory system</keyword>
<keyword evidence="5" id="KW-0804">Transcription</keyword>
<name>A0ABV6XMH5_9ACTN</name>
<keyword evidence="4 6" id="KW-0238">DNA-binding</keyword>